<sequence length="172" mass="19452">MPGPVFREGETVSLRAIEPSDHAYLATQANRRDVRRMTNGQEPWSHDGKEAFLDDDDVVGFLLSRDGERVGFCWLFFREEVHGRAAIGYWVDPDARREGVATAAVSLLKAYAVDELRLRKLHARVFEGNDASASVLESNGFENVGRLHEHYLVDGAYLDARLYEWLSPARSE</sequence>
<dbReference type="SUPFAM" id="SSF55729">
    <property type="entry name" value="Acyl-CoA N-acyltransferases (Nat)"/>
    <property type="match status" value="1"/>
</dbReference>
<dbReference type="PROSITE" id="PS51186">
    <property type="entry name" value="GNAT"/>
    <property type="match status" value="1"/>
</dbReference>
<accession>C7NMG9</accession>
<feature type="domain" description="N-acetyltransferase" evidence="1">
    <location>
        <begin position="12"/>
        <end position="164"/>
    </location>
</feature>
<dbReference type="GeneID" id="8384744"/>
<dbReference type="OrthoDB" id="120213at2157"/>
<protein>
    <submittedName>
        <fullName evidence="2">GCN5-related N-acetyltransferase</fullName>
    </submittedName>
</protein>
<dbReference type="InterPro" id="IPR016181">
    <property type="entry name" value="Acyl_CoA_acyltransferase"/>
</dbReference>
<dbReference type="InterPro" id="IPR000182">
    <property type="entry name" value="GNAT_dom"/>
</dbReference>
<dbReference type="PANTHER" id="PTHR43328">
    <property type="entry name" value="ACETYLTRANSFERASE-RELATED"/>
    <property type="match status" value="1"/>
</dbReference>
<proteinExistence type="predicted"/>
<dbReference type="GO" id="GO:0016747">
    <property type="term" value="F:acyltransferase activity, transferring groups other than amino-acyl groups"/>
    <property type="evidence" value="ECO:0007669"/>
    <property type="project" value="InterPro"/>
</dbReference>
<gene>
    <name evidence="2" type="ordered locus">Huta_2442</name>
</gene>
<evidence type="ECO:0000313" key="3">
    <source>
        <dbReference type="Proteomes" id="UP000002071"/>
    </source>
</evidence>
<organism evidence="2 3">
    <name type="scientific">Halorhabdus utahensis (strain DSM 12940 / JCM 11049 / AX-2)</name>
    <dbReference type="NCBI Taxonomy" id="519442"/>
    <lineage>
        <taxon>Archaea</taxon>
        <taxon>Methanobacteriati</taxon>
        <taxon>Methanobacteriota</taxon>
        <taxon>Stenosarchaea group</taxon>
        <taxon>Halobacteria</taxon>
        <taxon>Halobacteriales</taxon>
        <taxon>Haloarculaceae</taxon>
        <taxon>Halorhabdus</taxon>
    </lineage>
</organism>
<dbReference type="HOGENOM" id="CLU_013985_3_2_2"/>
<evidence type="ECO:0000313" key="2">
    <source>
        <dbReference type="EMBL" id="ACV12608.1"/>
    </source>
</evidence>
<dbReference type="Proteomes" id="UP000002071">
    <property type="component" value="Chromosome"/>
</dbReference>
<keyword evidence="2" id="KW-0808">Transferase</keyword>
<dbReference type="CDD" id="cd04301">
    <property type="entry name" value="NAT_SF"/>
    <property type="match status" value="1"/>
</dbReference>
<dbReference type="eggNOG" id="arCOG00842">
    <property type="taxonomic scope" value="Archaea"/>
</dbReference>
<evidence type="ECO:0000259" key="1">
    <source>
        <dbReference type="PROSITE" id="PS51186"/>
    </source>
</evidence>
<reference evidence="2 3" key="1">
    <citation type="journal article" date="2009" name="Stand. Genomic Sci.">
        <title>Complete genome sequence of Halorhabdus utahensis type strain (AX-2).</title>
        <authorList>
            <person name="Anderson I."/>
            <person name="Tindall B.J."/>
            <person name="Pomrenke H."/>
            <person name="Goker M."/>
            <person name="Lapidus A."/>
            <person name="Nolan M."/>
            <person name="Copeland A."/>
            <person name="Glavina Del Rio T."/>
            <person name="Chen F."/>
            <person name="Tice H."/>
            <person name="Cheng J.F."/>
            <person name="Lucas S."/>
            <person name="Chertkov O."/>
            <person name="Bruce D."/>
            <person name="Brettin T."/>
            <person name="Detter J.C."/>
            <person name="Han C."/>
            <person name="Goodwin L."/>
            <person name="Land M."/>
            <person name="Hauser L."/>
            <person name="Chang Y.J."/>
            <person name="Jeffries C.D."/>
            <person name="Pitluck S."/>
            <person name="Pati A."/>
            <person name="Mavromatis K."/>
            <person name="Ivanova N."/>
            <person name="Ovchinnikova G."/>
            <person name="Chen A."/>
            <person name="Palaniappan K."/>
            <person name="Chain P."/>
            <person name="Rohde M."/>
            <person name="Bristow J."/>
            <person name="Eisen J.A."/>
            <person name="Markowitz V."/>
            <person name="Hugenholtz P."/>
            <person name="Kyrpides N.C."/>
            <person name="Klenk H.P."/>
        </authorList>
    </citation>
    <scope>NUCLEOTIDE SEQUENCE [LARGE SCALE GENOMIC DNA]</scope>
    <source>
        <strain evidence="3">DSM 12940 / JCM 11049 / AX-2</strain>
    </source>
</reference>
<dbReference type="EMBL" id="CP001687">
    <property type="protein sequence ID" value="ACV12608.1"/>
    <property type="molecule type" value="Genomic_DNA"/>
</dbReference>
<dbReference type="AlphaFoldDB" id="C7NMG9"/>
<keyword evidence="3" id="KW-1185">Reference proteome</keyword>
<dbReference type="Pfam" id="PF13302">
    <property type="entry name" value="Acetyltransf_3"/>
    <property type="match status" value="1"/>
</dbReference>
<dbReference type="KEGG" id="hut:Huta_2442"/>
<name>C7NMG9_HALUD</name>
<dbReference type="PANTHER" id="PTHR43328:SF1">
    <property type="entry name" value="N-ACETYLTRANSFERASE DOMAIN-CONTAINING PROTEIN"/>
    <property type="match status" value="1"/>
</dbReference>
<dbReference type="RefSeq" id="WP_015790174.1">
    <property type="nucleotide sequence ID" value="NC_013158.1"/>
</dbReference>
<dbReference type="Gene3D" id="3.40.630.30">
    <property type="match status" value="1"/>
</dbReference>